<dbReference type="RefSeq" id="WP_386371766.1">
    <property type="nucleotide sequence ID" value="NZ_JBHUMP010000002.1"/>
</dbReference>
<keyword evidence="2" id="KW-1185">Reference proteome</keyword>
<proteinExistence type="predicted"/>
<organism evidence="1 2">
    <name type="scientific">Sulfitobacter aestuarii</name>
    <dbReference type="NCBI Taxonomy" id="2161676"/>
    <lineage>
        <taxon>Bacteria</taxon>
        <taxon>Pseudomonadati</taxon>
        <taxon>Pseudomonadota</taxon>
        <taxon>Alphaproteobacteria</taxon>
        <taxon>Rhodobacterales</taxon>
        <taxon>Roseobacteraceae</taxon>
        <taxon>Sulfitobacter</taxon>
    </lineage>
</organism>
<reference evidence="2" key="1">
    <citation type="journal article" date="2019" name="Int. J. Syst. Evol. Microbiol.">
        <title>The Global Catalogue of Microorganisms (GCM) 10K type strain sequencing project: providing services to taxonomists for standard genome sequencing and annotation.</title>
        <authorList>
            <consortium name="The Broad Institute Genomics Platform"/>
            <consortium name="The Broad Institute Genome Sequencing Center for Infectious Disease"/>
            <person name="Wu L."/>
            <person name="Ma J."/>
        </authorList>
    </citation>
    <scope>NUCLEOTIDE SEQUENCE [LARGE SCALE GENOMIC DNA]</scope>
    <source>
        <strain evidence="2">TISTR 2562</strain>
    </source>
</reference>
<comment type="caution">
    <text evidence="1">The sequence shown here is derived from an EMBL/GenBank/DDBJ whole genome shotgun (WGS) entry which is preliminary data.</text>
</comment>
<dbReference type="InterPro" id="IPR010865">
    <property type="entry name" value="DUF1499"/>
</dbReference>
<dbReference type="Pfam" id="PF07386">
    <property type="entry name" value="DUF1499"/>
    <property type="match status" value="1"/>
</dbReference>
<dbReference type="EMBL" id="JBHUMP010000002">
    <property type="protein sequence ID" value="MFD2738769.1"/>
    <property type="molecule type" value="Genomic_DNA"/>
</dbReference>
<protein>
    <submittedName>
        <fullName evidence="1">DUF1499 domain-containing protein</fullName>
    </submittedName>
</protein>
<dbReference type="Proteomes" id="UP001597474">
    <property type="component" value="Unassembled WGS sequence"/>
</dbReference>
<name>A0ABW5TZ59_9RHOB</name>
<evidence type="ECO:0000313" key="1">
    <source>
        <dbReference type="EMBL" id="MFD2738769.1"/>
    </source>
</evidence>
<evidence type="ECO:0000313" key="2">
    <source>
        <dbReference type="Proteomes" id="UP001597474"/>
    </source>
</evidence>
<gene>
    <name evidence="1" type="ORF">ACFSUD_04220</name>
</gene>
<accession>A0ABW5TZ59</accession>
<sequence length="132" mass="14241">MLGIMAVTALAAGVGYVRLAPSDPARWHRPVEQDEHTDFRGGALRVLPGDRTSLAAFDVALLALPRTRLLAGSLEEGRLTYITRSRVIGFPDYTTLELDGGQVKLFARLRFGGSDLGVNAARLDGLLRQVAP</sequence>